<feature type="region of interest" description="Disordered" evidence="5">
    <location>
        <begin position="200"/>
        <end position="255"/>
    </location>
</feature>
<evidence type="ECO:0000256" key="4">
    <source>
        <dbReference type="SAM" id="Coils"/>
    </source>
</evidence>
<evidence type="ECO:0000256" key="5">
    <source>
        <dbReference type="SAM" id="MobiDB-lite"/>
    </source>
</evidence>
<dbReference type="Gene3D" id="1.25.40.20">
    <property type="entry name" value="Ankyrin repeat-containing domain"/>
    <property type="match status" value="2"/>
</dbReference>
<evidence type="ECO:0000256" key="2">
    <source>
        <dbReference type="ARBA" id="ARBA00023043"/>
    </source>
</evidence>
<feature type="compositionally biased region" description="Polar residues" evidence="5">
    <location>
        <begin position="200"/>
        <end position="215"/>
    </location>
</feature>
<feature type="compositionally biased region" description="Basic and acidic residues" evidence="5">
    <location>
        <begin position="336"/>
        <end position="345"/>
    </location>
</feature>
<dbReference type="PROSITE" id="PS50088">
    <property type="entry name" value="ANK_REPEAT"/>
    <property type="match status" value="1"/>
</dbReference>
<name>A0A7S2TMB6_9EUKA</name>
<feature type="compositionally biased region" description="Basic residues" evidence="5">
    <location>
        <begin position="216"/>
        <end position="225"/>
    </location>
</feature>
<keyword evidence="4" id="KW-0175">Coiled coil</keyword>
<gene>
    <name evidence="7" type="ORF">LSP00402_LOCUS7480</name>
</gene>
<dbReference type="PANTHER" id="PTHR24173:SF74">
    <property type="entry name" value="ANKYRIN REPEAT DOMAIN-CONTAINING PROTEIN 16"/>
    <property type="match status" value="1"/>
</dbReference>
<dbReference type="PROSITE" id="PS50297">
    <property type="entry name" value="ANK_REP_REGION"/>
    <property type="match status" value="1"/>
</dbReference>
<proteinExistence type="predicted"/>
<dbReference type="InterPro" id="IPR035892">
    <property type="entry name" value="C2_domain_sf"/>
</dbReference>
<dbReference type="SMART" id="SM00248">
    <property type="entry name" value="ANK"/>
    <property type="match status" value="2"/>
</dbReference>
<evidence type="ECO:0000259" key="6">
    <source>
        <dbReference type="Pfam" id="PF14186"/>
    </source>
</evidence>
<evidence type="ECO:0000313" key="7">
    <source>
        <dbReference type="EMBL" id="CAD9759050.1"/>
    </source>
</evidence>
<dbReference type="SUPFAM" id="SSF48403">
    <property type="entry name" value="Ankyrin repeat"/>
    <property type="match status" value="1"/>
</dbReference>
<protein>
    <recommendedName>
        <fullName evidence="6">C2 Aida-type domain-containing protein</fullName>
    </recommendedName>
</protein>
<dbReference type="Pfam" id="PF12796">
    <property type="entry name" value="Ank_2"/>
    <property type="match status" value="1"/>
</dbReference>
<keyword evidence="1" id="KW-0677">Repeat</keyword>
<feature type="region of interest" description="Disordered" evidence="5">
    <location>
        <begin position="325"/>
        <end position="360"/>
    </location>
</feature>
<dbReference type="EMBL" id="HBHP01012032">
    <property type="protein sequence ID" value="CAD9759050.1"/>
    <property type="molecule type" value="Transcribed_RNA"/>
</dbReference>
<accession>A0A7S2TMB6</accession>
<keyword evidence="2 3" id="KW-0040">ANK repeat</keyword>
<sequence>MMLGGNGAMLLRFAQDGNLPGVKRQVASGTSVNHTDGNGTTALMKACLYGKLDVVQFLYMSKASVNIQSAHGETAVMHAAEYGYLEIVQFLVETAKADITIKNDDGDTAKSLAKKAENHSIARYLSSMHDIKLACPERSNARGFSSFARVGSEINARREETHQRMHAFEEKNKVPVDSNQNFNSLEAQLKEAREKLYAASVQSDEQNAKASGQSSRFRRNHRRGKTVSPDLSSRSRSKSRSPEPRSPVAAPSLNEDIGNCTVASYEDYKATQKRIIALEAQIREAEETRKRVAALESLLNKSGDSRPGPPPLVHKSSVHHRGRTVNFSSYSSGKGGFKDELKNRAGDFSSHRARQRREENQVIRDLERRLKVAEEKLSASNRAKYQAEKHVSSLLSVSQWSAFSAEKKRLDIPGVRTLRMDVKICLDKRTNLVNPHLVVSVVSSKGVQKGRACEIPLEGSAVVLMGSQQKGVFVFMELKHTKKKKNFTKASTLGFAFFEANSIGKQTLPLYRKPTELTRDPQKLSTRSQLGHAIVDVGQHVYENYDQSYDSYD</sequence>
<feature type="domain" description="C2 Aida-type" evidence="6">
    <location>
        <begin position="469"/>
        <end position="526"/>
    </location>
</feature>
<dbReference type="Pfam" id="PF14186">
    <property type="entry name" value="Aida_C2"/>
    <property type="match status" value="1"/>
</dbReference>
<evidence type="ECO:0000256" key="1">
    <source>
        <dbReference type="ARBA" id="ARBA00022737"/>
    </source>
</evidence>
<dbReference type="Gene3D" id="2.60.40.150">
    <property type="entry name" value="C2 domain"/>
    <property type="match status" value="1"/>
</dbReference>
<dbReference type="InterPro" id="IPR036770">
    <property type="entry name" value="Ankyrin_rpt-contain_sf"/>
</dbReference>
<dbReference type="InterPro" id="IPR002110">
    <property type="entry name" value="Ankyrin_rpt"/>
</dbReference>
<feature type="repeat" description="ANK" evidence="3">
    <location>
        <begin position="38"/>
        <end position="70"/>
    </location>
</feature>
<organism evidence="7">
    <name type="scientific">Lotharella oceanica</name>
    <dbReference type="NCBI Taxonomy" id="641309"/>
    <lineage>
        <taxon>Eukaryota</taxon>
        <taxon>Sar</taxon>
        <taxon>Rhizaria</taxon>
        <taxon>Cercozoa</taxon>
        <taxon>Chlorarachniophyceae</taxon>
        <taxon>Lotharella</taxon>
    </lineage>
</organism>
<feature type="coiled-coil region" evidence="4">
    <location>
        <begin position="268"/>
        <end position="298"/>
    </location>
</feature>
<evidence type="ECO:0000256" key="3">
    <source>
        <dbReference type="PROSITE-ProRule" id="PRU00023"/>
    </source>
</evidence>
<dbReference type="PANTHER" id="PTHR24173">
    <property type="entry name" value="ANKYRIN REPEAT CONTAINING"/>
    <property type="match status" value="1"/>
</dbReference>
<feature type="region of interest" description="Disordered" evidence="5">
    <location>
        <begin position="300"/>
        <end position="319"/>
    </location>
</feature>
<dbReference type="InterPro" id="IPR025939">
    <property type="entry name" value="Aida_C"/>
</dbReference>
<dbReference type="AlphaFoldDB" id="A0A7S2TMB6"/>
<reference evidence="7" key="1">
    <citation type="submission" date="2021-01" db="EMBL/GenBank/DDBJ databases">
        <authorList>
            <person name="Corre E."/>
            <person name="Pelletier E."/>
            <person name="Niang G."/>
            <person name="Scheremetjew M."/>
            <person name="Finn R."/>
            <person name="Kale V."/>
            <person name="Holt S."/>
            <person name="Cochrane G."/>
            <person name="Meng A."/>
            <person name="Brown T."/>
            <person name="Cohen L."/>
        </authorList>
    </citation>
    <scope>NUCLEOTIDE SEQUENCE</scope>
    <source>
        <strain evidence="7">CCMP622</strain>
    </source>
</reference>